<evidence type="ECO:0000313" key="2">
    <source>
        <dbReference type="EMBL" id="OCS86894.1"/>
    </source>
</evidence>
<organism evidence="2 3">
    <name type="scientific">Caryophanon tenue</name>
    <dbReference type="NCBI Taxonomy" id="33978"/>
    <lineage>
        <taxon>Bacteria</taxon>
        <taxon>Bacillati</taxon>
        <taxon>Bacillota</taxon>
        <taxon>Bacilli</taxon>
        <taxon>Bacillales</taxon>
        <taxon>Caryophanaceae</taxon>
        <taxon>Caryophanon</taxon>
    </lineage>
</organism>
<evidence type="ECO:0008006" key="4">
    <source>
        <dbReference type="Google" id="ProtNLM"/>
    </source>
</evidence>
<evidence type="ECO:0000313" key="3">
    <source>
        <dbReference type="Proteomes" id="UP000093199"/>
    </source>
</evidence>
<evidence type="ECO:0000256" key="1">
    <source>
        <dbReference type="SAM" id="SignalP"/>
    </source>
</evidence>
<feature type="chain" id="PRO_5008649090" description="Peptidase MA-like domain-containing protein" evidence="1">
    <location>
        <begin position="21"/>
        <end position="312"/>
    </location>
</feature>
<dbReference type="SUPFAM" id="SSF55486">
    <property type="entry name" value="Metalloproteases ('zincins'), catalytic domain"/>
    <property type="match status" value="1"/>
</dbReference>
<dbReference type="EMBL" id="MASJ01000007">
    <property type="protein sequence ID" value="OCS86894.1"/>
    <property type="molecule type" value="Genomic_DNA"/>
</dbReference>
<gene>
    <name evidence="2" type="ORF">A6M13_11895</name>
</gene>
<dbReference type="Gene3D" id="3.40.390.70">
    <property type="match status" value="1"/>
</dbReference>
<keyword evidence="3" id="KW-1185">Reference proteome</keyword>
<comment type="caution">
    <text evidence="2">The sequence shown here is derived from an EMBL/GenBank/DDBJ whole genome shotgun (WGS) entry which is preliminary data.</text>
</comment>
<dbReference type="OrthoDB" id="1114958at2"/>
<dbReference type="RefSeq" id="WP_066544049.1">
    <property type="nucleotide sequence ID" value="NZ_MASJ01000007.1"/>
</dbReference>
<dbReference type="AlphaFoldDB" id="A0A1C0YIB9"/>
<keyword evidence="1" id="KW-0732">Signal</keyword>
<feature type="signal peptide" evidence="1">
    <location>
        <begin position="1"/>
        <end position="20"/>
    </location>
</feature>
<name>A0A1C0YIB9_9BACL</name>
<proteinExistence type="predicted"/>
<sequence length="312" mass="36021">MKYFIVCVSMLVLFLTACTAEELATPEPSSPIENDIAYCAPTEEYLEAEMICALPLKCTNNMSCIERGNQLVKDLTITYGSLTDELGEDVEEGPLTVIATYDVDLSEELLESTKDLPQQTLDRHATMWFDFAWLIPEKARTDINMFEVFRSSDTLAHIYMNNPEEVEARWTLGINETEPYIASEKMVTYVHEFSHVVSLRDDQVDYYASEEQCAGFWSEGVCIRAGAYLDDFYTQFYETDDVLYTEDSFVSDYAMVNIEEDFAETFAYFVLTTYPQADRIVDDKIRFFYNYPQFVELRADILRRAATWLTTQ</sequence>
<accession>A0A1C0YIB9</accession>
<reference evidence="2 3" key="1">
    <citation type="submission" date="2016-07" db="EMBL/GenBank/DDBJ databases">
        <title>Caryophanon tenue genome sequencing.</title>
        <authorList>
            <person name="Verma A."/>
            <person name="Pal Y."/>
            <person name="Krishnamurthi S."/>
        </authorList>
    </citation>
    <scope>NUCLEOTIDE SEQUENCE [LARGE SCALE GENOMIC DNA]</scope>
    <source>
        <strain evidence="2 3">DSM 14152</strain>
    </source>
</reference>
<dbReference type="Proteomes" id="UP000093199">
    <property type="component" value="Unassembled WGS sequence"/>
</dbReference>
<protein>
    <recommendedName>
        <fullName evidence="4">Peptidase MA-like domain-containing protein</fullName>
    </recommendedName>
</protein>
<dbReference type="PROSITE" id="PS51257">
    <property type="entry name" value="PROKAR_LIPOPROTEIN"/>
    <property type="match status" value="1"/>
</dbReference>